<feature type="domain" description="O-methyltransferase C-terminal" evidence="4">
    <location>
        <begin position="253"/>
        <end position="374"/>
    </location>
</feature>
<proteinExistence type="predicted"/>
<dbReference type="Pfam" id="PF08100">
    <property type="entry name" value="Dimerisation"/>
    <property type="match status" value="1"/>
</dbReference>
<gene>
    <name evidence="6" type="ORF">HGRIS_006929</name>
</gene>
<dbReference type="InterPro" id="IPR036388">
    <property type="entry name" value="WH-like_DNA-bd_sf"/>
</dbReference>
<dbReference type="InterPro" id="IPR016461">
    <property type="entry name" value="COMT-like"/>
</dbReference>
<evidence type="ECO:0000256" key="2">
    <source>
        <dbReference type="ARBA" id="ARBA00022679"/>
    </source>
</evidence>
<dbReference type="Pfam" id="PF00891">
    <property type="entry name" value="Methyltransf_2"/>
    <property type="match status" value="1"/>
</dbReference>
<dbReference type="InterPro" id="IPR029063">
    <property type="entry name" value="SAM-dependent_MTases_sf"/>
</dbReference>
<dbReference type="SUPFAM" id="SSF46785">
    <property type="entry name" value="Winged helix' DNA-binding domain"/>
    <property type="match status" value="1"/>
</dbReference>
<dbReference type="PROSITE" id="PS51683">
    <property type="entry name" value="SAM_OMT_II"/>
    <property type="match status" value="1"/>
</dbReference>
<dbReference type="Gene3D" id="1.10.10.10">
    <property type="entry name" value="Winged helix-like DNA-binding domain superfamily/Winged helix DNA-binding domain"/>
    <property type="match status" value="1"/>
</dbReference>
<dbReference type="InterPro" id="IPR012967">
    <property type="entry name" value="COMT_dimerisation"/>
</dbReference>
<keyword evidence="2" id="KW-0808">Transferase</keyword>
<evidence type="ECO:0000259" key="5">
    <source>
        <dbReference type="Pfam" id="PF08100"/>
    </source>
</evidence>
<evidence type="ECO:0000259" key="4">
    <source>
        <dbReference type="Pfam" id="PF00891"/>
    </source>
</evidence>
<name>A0ABR3JC38_9AGAR</name>
<keyword evidence="3" id="KW-0949">S-adenosyl-L-methionine</keyword>
<sequence>MTSTLKALAQLILSNVETLESAAAKHGIDYPSLEADFAPSALNADPVAANASRVIVGAAAQLIATVRDPIEMLQDHCSSMYTAAAVGFANSNDVADILHESGPQGLHSKDIGQKIGVEGSLTDRVLRYLATRHFFREVAPNVFANNKISSLLLKNKPLKDIQADPVAKYDLSPGAAMAGHFTEEAFMGSERIYDFLKNPGPYQSPFNMAIKDTTNIFAWFEKPDNVWRGRRFVTAMKGGGDRFPPEVFSSAIDWKALKSGSTVVDVGGNVGSVTLPLAKANPHLKFVVQDLDHAITEAKGYWKENFPEALSDGRVDLQVHDFFQPMTIKGDVYFLRLIVHDWPQAESIKILKHIRAAAKPTTKLIIFESIVPHACPETSPLLAKASVPSAPAPLLANFGIGLGGFVTMIDMQMMTLLGGRERTVEEFDELGHQSGWKLEEVKPGPMAAFIYSPE</sequence>
<evidence type="ECO:0000313" key="7">
    <source>
        <dbReference type="Proteomes" id="UP001556367"/>
    </source>
</evidence>
<evidence type="ECO:0008006" key="8">
    <source>
        <dbReference type="Google" id="ProtNLM"/>
    </source>
</evidence>
<evidence type="ECO:0000256" key="1">
    <source>
        <dbReference type="ARBA" id="ARBA00022603"/>
    </source>
</evidence>
<organism evidence="6 7">
    <name type="scientific">Hohenbuehelia grisea</name>
    <dbReference type="NCBI Taxonomy" id="104357"/>
    <lineage>
        <taxon>Eukaryota</taxon>
        <taxon>Fungi</taxon>
        <taxon>Dikarya</taxon>
        <taxon>Basidiomycota</taxon>
        <taxon>Agaricomycotina</taxon>
        <taxon>Agaricomycetes</taxon>
        <taxon>Agaricomycetidae</taxon>
        <taxon>Agaricales</taxon>
        <taxon>Pleurotineae</taxon>
        <taxon>Pleurotaceae</taxon>
        <taxon>Hohenbuehelia</taxon>
    </lineage>
</organism>
<dbReference type="InterPro" id="IPR001077">
    <property type="entry name" value="COMT_C"/>
</dbReference>
<evidence type="ECO:0000313" key="6">
    <source>
        <dbReference type="EMBL" id="KAL0952690.1"/>
    </source>
</evidence>
<comment type="caution">
    <text evidence="6">The sequence shown here is derived from an EMBL/GenBank/DDBJ whole genome shotgun (WGS) entry which is preliminary data.</text>
</comment>
<evidence type="ECO:0000256" key="3">
    <source>
        <dbReference type="ARBA" id="ARBA00022691"/>
    </source>
</evidence>
<protein>
    <recommendedName>
        <fullName evidence="8">S-adenosyl-L-methionine-dependent methyltransferase</fullName>
    </recommendedName>
</protein>
<dbReference type="PANTHER" id="PTHR43712">
    <property type="entry name" value="PUTATIVE (AFU_ORTHOLOGUE AFUA_4G14580)-RELATED"/>
    <property type="match status" value="1"/>
</dbReference>
<keyword evidence="7" id="KW-1185">Reference proteome</keyword>
<dbReference type="Proteomes" id="UP001556367">
    <property type="component" value="Unassembled WGS sequence"/>
</dbReference>
<dbReference type="InterPro" id="IPR036390">
    <property type="entry name" value="WH_DNA-bd_sf"/>
</dbReference>
<dbReference type="EMBL" id="JASNQZ010000010">
    <property type="protein sequence ID" value="KAL0952690.1"/>
    <property type="molecule type" value="Genomic_DNA"/>
</dbReference>
<dbReference type="PANTHER" id="PTHR43712:SF2">
    <property type="entry name" value="O-METHYLTRANSFERASE CICE"/>
    <property type="match status" value="1"/>
</dbReference>
<dbReference type="SUPFAM" id="SSF53335">
    <property type="entry name" value="S-adenosyl-L-methionine-dependent methyltransferases"/>
    <property type="match status" value="1"/>
</dbReference>
<dbReference type="Gene3D" id="3.40.50.150">
    <property type="entry name" value="Vaccinia Virus protein VP39"/>
    <property type="match status" value="1"/>
</dbReference>
<reference evidence="7" key="1">
    <citation type="submission" date="2024-06" db="EMBL/GenBank/DDBJ databases">
        <title>Multi-omics analyses provide insights into the biosynthesis of the anticancer antibiotic pleurotin in Hohenbuehelia grisea.</title>
        <authorList>
            <person name="Weaver J.A."/>
            <person name="Alberti F."/>
        </authorList>
    </citation>
    <scope>NUCLEOTIDE SEQUENCE [LARGE SCALE GENOMIC DNA]</scope>
    <source>
        <strain evidence="7">T-177</strain>
    </source>
</reference>
<keyword evidence="1" id="KW-0489">Methyltransferase</keyword>
<feature type="domain" description="O-methyltransferase dimerisation" evidence="5">
    <location>
        <begin position="86"/>
        <end position="154"/>
    </location>
</feature>
<accession>A0ABR3JC38</accession>